<sequence length="326" mass="36989">MRLIRGLHNLKRWAERSDNPLANGCVATIGNFDGIHRGHQVIIDQVRDRAHQLGVPSVVMVFEPQPREFFGGADAPPRLMRFREKVEMLLSHDVDIVVCLQFRSRLRNLSAMDFIEQVLMEGLNVQHLVVGDDFRFGCDRKGDFRLLQQVGAERGFEVEHTQTIRVGGERISSTRLRQALGENRLADAHELLGRPYSLSGRVVYGKALGRELGVPTANILLSGRKPPLRGVYVVAVEMPGGHIERGLANIGMRPTVNGQYPSLEVHLLDFSANLYGRRLRVTFLYHLRDEVKFDSVDELEKRIHEDINQGRDWLANNRPVPTNVER</sequence>
<keyword evidence="4 15" id="KW-0285">Flavoprotein</keyword>
<evidence type="ECO:0000259" key="16">
    <source>
        <dbReference type="SMART" id="SM00904"/>
    </source>
</evidence>
<dbReference type="InterPro" id="IPR023465">
    <property type="entry name" value="Riboflavin_kinase_dom_sf"/>
</dbReference>
<comment type="catalytic activity">
    <reaction evidence="14 15">
        <text>FMN + ATP + H(+) = FAD + diphosphate</text>
        <dbReference type="Rhea" id="RHEA:17237"/>
        <dbReference type="ChEBI" id="CHEBI:15378"/>
        <dbReference type="ChEBI" id="CHEBI:30616"/>
        <dbReference type="ChEBI" id="CHEBI:33019"/>
        <dbReference type="ChEBI" id="CHEBI:57692"/>
        <dbReference type="ChEBI" id="CHEBI:58210"/>
        <dbReference type="EC" id="2.7.7.2"/>
    </reaction>
</comment>
<protein>
    <recommendedName>
        <fullName evidence="15">Riboflavin biosynthesis protein</fullName>
    </recommendedName>
    <domain>
        <recommendedName>
            <fullName evidence="15">Riboflavin kinase</fullName>
            <ecNumber evidence="15">2.7.1.26</ecNumber>
        </recommendedName>
        <alternativeName>
            <fullName evidence="15">Flavokinase</fullName>
        </alternativeName>
    </domain>
    <domain>
        <recommendedName>
            <fullName evidence="15">FMN adenylyltransferase</fullName>
            <ecNumber evidence="15">2.7.7.2</ecNumber>
        </recommendedName>
        <alternativeName>
            <fullName evidence="15">FAD pyrophosphorylase</fullName>
        </alternativeName>
        <alternativeName>
            <fullName evidence="15">FAD synthase</fullName>
        </alternativeName>
    </domain>
</protein>
<keyword evidence="8 15" id="KW-0547">Nucleotide-binding</keyword>
<dbReference type="NCBIfam" id="TIGR00083">
    <property type="entry name" value="ribF"/>
    <property type="match status" value="1"/>
</dbReference>
<keyword evidence="10 15" id="KW-0274">FAD</keyword>
<evidence type="ECO:0000256" key="4">
    <source>
        <dbReference type="ARBA" id="ARBA00022630"/>
    </source>
</evidence>
<comment type="pathway">
    <text evidence="2 15">Cofactor biosynthesis; FAD biosynthesis; FAD from FMN: step 1/1.</text>
</comment>
<dbReference type="UniPathway" id="UPA00277">
    <property type="reaction ID" value="UER00407"/>
</dbReference>
<evidence type="ECO:0000256" key="8">
    <source>
        <dbReference type="ARBA" id="ARBA00022741"/>
    </source>
</evidence>
<comment type="function">
    <text evidence="1">Catalyzes the phosphorylation of riboflavin to FMN followed by the adenylation of FMN to FAD.</text>
</comment>
<dbReference type="Gene3D" id="2.40.30.30">
    <property type="entry name" value="Riboflavin kinase-like"/>
    <property type="match status" value="1"/>
</dbReference>
<keyword evidence="7 15" id="KW-0548">Nucleotidyltransferase</keyword>
<evidence type="ECO:0000256" key="12">
    <source>
        <dbReference type="ARBA" id="ARBA00023268"/>
    </source>
</evidence>
<keyword evidence="6 15" id="KW-0808">Transferase</keyword>
<dbReference type="NCBIfam" id="NF004163">
    <property type="entry name" value="PRK05627.1-6"/>
    <property type="match status" value="1"/>
</dbReference>
<evidence type="ECO:0000256" key="1">
    <source>
        <dbReference type="ARBA" id="ARBA00002121"/>
    </source>
</evidence>
<evidence type="ECO:0000256" key="14">
    <source>
        <dbReference type="ARBA" id="ARBA00049494"/>
    </source>
</evidence>
<evidence type="ECO:0000256" key="6">
    <source>
        <dbReference type="ARBA" id="ARBA00022679"/>
    </source>
</evidence>
<name>A0A2A2F4S4_9GAMM</name>
<evidence type="ECO:0000256" key="2">
    <source>
        <dbReference type="ARBA" id="ARBA00004726"/>
    </source>
</evidence>
<dbReference type="NCBIfam" id="NF004162">
    <property type="entry name" value="PRK05627.1-5"/>
    <property type="match status" value="1"/>
</dbReference>
<dbReference type="InterPro" id="IPR015864">
    <property type="entry name" value="FAD_synthase"/>
</dbReference>
<dbReference type="InterPro" id="IPR014729">
    <property type="entry name" value="Rossmann-like_a/b/a_fold"/>
</dbReference>
<keyword evidence="9 15" id="KW-0418">Kinase</keyword>
<comment type="catalytic activity">
    <reaction evidence="13 15">
        <text>riboflavin + ATP = FMN + ADP + H(+)</text>
        <dbReference type="Rhea" id="RHEA:14357"/>
        <dbReference type="ChEBI" id="CHEBI:15378"/>
        <dbReference type="ChEBI" id="CHEBI:30616"/>
        <dbReference type="ChEBI" id="CHEBI:57986"/>
        <dbReference type="ChEBI" id="CHEBI:58210"/>
        <dbReference type="ChEBI" id="CHEBI:456216"/>
        <dbReference type="EC" id="2.7.1.26"/>
    </reaction>
</comment>
<dbReference type="InterPro" id="IPR015865">
    <property type="entry name" value="Riboflavin_kinase_bac/euk"/>
</dbReference>
<dbReference type="AlphaFoldDB" id="A0A2A2F4S4"/>
<dbReference type="SMART" id="SM00904">
    <property type="entry name" value="Flavokinase"/>
    <property type="match status" value="1"/>
</dbReference>
<evidence type="ECO:0000256" key="10">
    <source>
        <dbReference type="ARBA" id="ARBA00022827"/>
    </source>
</evidence>
<evidence type="ECO:0000256" key="9">
    <source>
        <dbReference type="ARBA" id="ARBA00022777"/>
    </source>
</evidence>
<dbReference type="NCBIfam" id="NF004159">
    <property type="entry name" value="PRK05627.1-2"/>
    <property type="match status" value="1"/>
</dbReference>
<dbReference type="UniPathway" id="UPA00276">
    <property type="reaction ID" value="UER00406"/>
</dbReference>
<dbReference type="Gene3D" id="3.40.50.620">
    <property type="entry name" value="HUPs"/>
    <property type="match status" value="1"/>
</dbReference>
<dbReference type="EC" id="2.7.7.2" evidence="15"/>
<dbReference type="GO" id="GO:0008531">
    <property type="term" value="F:riboflavin kinase activity"/>
    <property type="evidence" value="ECO:0007669"/>
    <property type="project" value="UniProtKB-UniRule"/>
</dbReference>
<evidence type="ECO:0000256" key="13">
    <source>
        <dbReference type="ARBA" id="ARBA00047880"/>
    </source>
</evidence>
<dbReference type="SUPFAM" id="SSF82114">
    <property type="entry name" value="Riboflavin kinase-like"/>
    <property type="match status" value="1"/>
</dbReference>
<keyword evidence="5 15" id="KW-0288">FMN</keyword>
<evidence type="ECO:0000313" key="18">
    <source>
        <dbReference type="Proteomes" id="UP000218896"/>
    </source>
</evidence>
<dbReference type="FunFam" id="3.40.50.620:FF:000021">
    <property type="entry name" value="Riboflavin biosynthesis protein"/>
    <property type="match status" value="1"/>
</dbReference>
<gene>
    <name evidence="17" type="primary">ribF</name>
    <name evidence="17" type="ORF">CK501_12380</name>
</gene>
<dbReference type="GO" id="GO:0006747">
    <property type="term" value="P:FAD biosynthetic process"/>
    <property type="evidence" value="ECO:0007669"/>
    <property type="project" value="UniProtKB-UniRule"/>
</dbReference>
<evidence type="ECO:0000256" key="3">
    <source>
        <dbReference type="ARBA" id="ARBA00005201"/>
    </source>
</evidence>
<dbReference type="EMBL" id="NSKD01000006">
    <property type="protein sequence ID" value="PAU79602.1"/>
    <property type="molecule type" value="Genomic_DNA"/>
</dbReference>
<keyword evidence="11 15" id="KW-0067">ATP-binding</keyword>
<dbReference type="EC" id="2.7.1.26" evidence="15"/>
<keyword evidence="12" id="KW-0511">Multifunctional enzyme</keyword>
<evidence type="ECO:0000256" key="15">
    <source>
        <dbReference type="PIRNR" id="PIRNR004491"/>
    </source>
</evidence>
<dbReference type="NCBIfam" id="NF004160">
    <property type="entry name" value="PRK05627.1-3"/>
    <property type="match status" value="1"/>
</dbReference>
<evidence type="ECO:0000256" key="11">
    <source>
        <dbReference type="ARBA" id="ARBA00022840"/>
    </source>
</evidence>
<dbReference type="InterPro" id="IPR002606">
    <property type="entry name" value="Riboflavin_kinase_bac"/>
</dbReference>
<reference evidence="17 18" key="1">
    <citation type="submission" date="2017-08" db="EMBL/GenBank/DDBJ databases">
        <title>Halovibrio sewagensis sp. nov., isolated from wastewater of high salinity.</title>
        <authorList>
            <person name="Dong X."/>
            <person name="Zhang G."/>
        </authorList>
    </citation>
    <scope>NUCLEOTIDE SEQUENCE [LARGE SCALE GENOMIC DNA]</scope>
    <source>
        <strain evidence="17 18">YL5-2</strain>
    </source>
</reference>
<dbReference type="GO" id="GO:0009231">
    <property type="term" value="P:riboflavin biosynthetic process"/>
    <property type="evidence" value="ECO:0007669"/>
    <property type="project" value="InterPro"/>
</dbReference>
<evidence type="ECO:0000256" key="5">
    <source>
        <dbReference type="ARBA" id="ARBA00022643"/>
    </source>
</evidence>
<accession>A0A2A2F4S4</accession>
<feature type="domain" description="Riboflavin kinase" evidence="16">
    <location>
        <begin position="191"/>
        <end position="315"/>
    </location>
</feature>
<dbReference type="SUPFAM" id="SSF52374">
    <property type="entry name" value="Nucleotidylyl transferase"/>
    <property type="match status" value="1"/>
</dbReference>
<dbReference type="GO" id="GO:0005524">
    <property type="term" value="F:ATP binding"/>
    <property type="evidence" value="ECO:0007669"/>
    <property type="project" value="UniProtKB-UniRule"/>
</dbReference>
<proteinExistence type="inferred from homology"/>
<organism evidence="17 18">
    <name type="scientific">Halovibrio salipaludis</name>
    <dbReference type="NCBI Taxonomy" id="2032626"/>
    <lineage>
        <taxon>Bacteria</taxon>
        <taxon>Pseudomonadati</taxon>
        <taxon>Pseudomonadota</taxon>
        <taxon>Gammaproteobacteria</taxon>
        <taxon>Oceanospirillales</taxon>
        <taxon>Halomonadaceae</taxon>
        <taxon>Halovibrio</taxon>
    </lineage>
</organism>
<dbReference type="GO" id="GO:0003919">
    <property type="term" value="F:FMN adenylyltransferase activity"/>
    <property type="evidence" value="ECO:0007669"/>
    <property type="project" value="UniProtKB-UniRule"/>
</dbReference>
<dbReference type="InterPro" id="IPR023468">
    <property type="entry name" value="Riboflavin_kinase"/>
</dbReference>
<dbReference type="Proteomes" id="UP000218896">
    <property type="component" value="Unassembled WGS sequence"/>
</dbReference>
<dbReference type="CDD" id="cd02064">
    <property type="entry name" value="FAD_synthetase_N"/>
    <property type="match status" value="1"/>
</dbReference>
<comment type="similarity">
    <text evidence="15">Belongs to the ribF family.</text>
</comment>
<dbReference type="PIRSF" id="PIRSF004491">
    <property type="entry name" value="FAD_Synth"/>
    <property type="match status" value="1"/>
</dbReference>
<keyword evidence="18" id="KW-1185">Reference proteome</keyword>
<evidence type="ECO:0000313" key="17">
    <source>
        <dbReference type="EMBL" id="PAU79602.1"/>
    </source>
</evidence>
<dbReference type="OrthoDB" id="9803667at2"/>
<dbReference type="GO" id="GO:0009398">
    <property type="term" value="P:FMN biosynthetic process"/>
    <property type="evidence" value="ECO:0007669"/>
    <property type="project" value="UniProtKB-UniRule"/>
</dbReference>
<comment type="caution">
    <text evidence="17">The sequence shown here is derived from an EMBL/GenBank/DDBJ whole genome shotgun (WGS) entry which is preliminary data.</text>
</comment>
<dbReference type="PANTHER" id="PTHR22749">
    <property type="entry name" value="RIBOFLAVIN KINASE/FMN ADENYLYLTRANSFERASE"/>
    <property type="match status" value="1"/>
</dbReference>
<dbReference type="PANTHER" id="PTHR22749:SF6">
    <property type="entry name" value="RIBOFLAVIN KINASE"/>
    <property type="match status" value="1"/>
</dbReference>
<dbReference type="RefSeq" id="WP_095618060.1">
    <property type="nucleotide sequence ID" value="NZ_NSKD01000006.1"/>
</dbReference>
<evidence type="ECO:0000256" key="7">
    <source>
        <dbReference type="ARBA" id="ARBA00022695"/>
    </source>
</evidence>
<dbReference type="Pfam" id="PF01687">
    <property type="entry name" value="Flavokinase"/>
    <property type="match status" value="1"/>
</dbReference>
<dbReference type="Pfam" id="PF06574">
    <property type="entry name" value="FAD_syn"/>
    <property type="match status" value="1"/>
</dbReference>
<comment type="pathway">
    <text evidence="3 15">Cofactor biosynthesis; FMN biosynthesis; FMN from riboflavin (ATP route): step 1/1.</text>
</comment>